<organism evidence="3 4">
    <name type="scientific">Blautia obeum</name>
    <dbReference type="NCBI Taxonomy" id="40520"/>
    <lineage>
        <taxon>Bacteria</taxon>
        <taxon>Bacillati</taxon>
        <taxon>Bacillota</taxon>
        <taxon>Clostridia</taxon>
        <taxon>Lachnospirales</taxon>
        <taxon>Lachnospiraceae</taxon>
        <taxon>Blautia</taxon>
    </lineage>
</organism>
<dbReference type="InterPro" id="IPR041628">
    <property type="entry name" value="ChlI/MoxR_AAA_lid"/>
</dbReference>
<dbReference type="InterPro" id="IPR011703">
    <property type="entry name" value="ATPase_AAA-3"/>
</dbReference>
<dbReference type="RefSeq" id="WP_151190333.1">
    <property type="nucleotide sequence ID" value="NZ_JAQDKV010000003.1"/>
</dbReference>
<accession>A0A414KAV5</accession>
<sequence>MPQKITELQEQLETIIKGKKEITDKILMAVLAKGHVLLEDVPGVGKTTTALALSRLMGMDFNRIQFTPDVVPSDVTGFTMYDKQSGQFLYRPGAVMCNLLLADEINRTSSKTQSALLEVMEEGRVTVDGETHTVPAPFVVIATENPVGSSGTQLLPESQLDRFMISVSMGYPDHQSLVELLRDRQKVNPLENARTVLTKEEVLTLQQKVQEVYVADVVLDYIAKLAEATRDHELITLGLSPRGTLALCRMTKAAAYMKERDYVVPQDVNYVFKDVAAHRMILDSKARYQEKTAREILDEILDSVPEPKVEG</sequence>
<dbReference type="GO" id="GO:0016887">
    <property type="term" value="F:ATP hydrolysis activity"/>
    <property type="evidence" value="ECO:0007669"/>
    <property type="project" value="InterPro"/>
</dbReference>
<dbReference type="EMBL" id="QSKO01000019">
    <property type="protein sequence ID" value="RHE72282.1"/>
    <property type="molecule type" value="Genomic_DNA"/>
</dbReference>
<dbReference type="Gene3D" id="3.40.50.300">
    <property type="entry name" value="P-loop containing nucleotide triphosphate hydrolases"/>
    <property type="match status" value="1"/>
</dbReference>
<dbReference type="PANTHER" id="PTHR42759">
    <property type="entry name" value="MOXR FAMILY PROTEIN"/>
    <property type="match status" value="1"/>
</dbReference>
<dbReference type="Gene3D" id="1.10.8.80">
    <property type="entry name" value="Magnesium chelatase subunit I, C-Terminal domain"/>
    <property type="match status" value="1"/>
</dbReference>
<dbReference type="PIRSF" id="PIRSF002849">
    <property type="entry name" value="AAA_ATPase_chaperone_MoxR_prd"/>
    <property type="match status" value="1"/>
</dbReference>
<dbReference type="InterPro" id="IPR027417">
    <property type="entry name" value="P-loop_NTPase"/>
</dbReference>
<dbReference type="AlphaFoldDB" id="A0A414KAV5"/>
<dbReference type="GO" id="GO:0005524">
    <property type="term" value="F:ATP binding"/>
    <property type="evidence" value="ECO:0007669"/>
    <property type="project" value="InterPro"/>
</dbReference>
<gene>
    <name evidence="3" type="ORF">DW723_12445</name>
</gene>
<comment type="caution">
    <text evidence="3">The sequence shown here is derived from an EMBL/GenBank/DDBJ whole genome shotgun (WGS) entry which is preliminary data.</text>
</comment>
<protein>
    <submittedName>
        <fullName evidence="3">MoxR family ATPase</fullName>
    </submittedName>
</protein>
<name>A0A414KAV5_9FIRM</name>
<evidence type="ECO:0000259" key="1">
    <source>
        <dbReference type="Pfam" id="PF07726"/>
    </source>
</evidence>
<evidence type="ECO:0000313" key="4">
    <source>
        <dbReference type="Proteomes" id="UP000283928"/>
    </source>
</evidence>
<dbReference type="Pfam" id="PF17863">
    <property type="entry name" value="AAA_lid_2"/>
    <property type="match status" value="1"/>
</dbReference>
<dbReference type="Proteomes" id="UP000283928">
    <property type="component" value="Unassembled WGS sequence"/>
</dbReference>
<dbReference type="SUPFAM" id="SSF52540">
    <property type="entry name" value="P-loop containing nucleoside triphosphate hydrolases"/>
    <property type="match status" value="1"/>
</dbReference>
<evidence type="ECO:0000259" key="2">
    <source>
        <dbReference type="Pfam" id="PF17863"/>
    </source>
</evidence>
<dbReference type="PANTHER" id="PTHR42759:SF5">
    <property type="entry name" value="METHANOL DEHYDROGENASE REGULATOR"/>
    <property type="match status" value="1"/>
</dbReference>
<dbReference type="Pfam" id="PF07726">
    <property type="entry name" value="AAA_3"/>
    <property type="match status" value="1"/>
</dbReference>
<feature type="domain" description="ATPase AAA-3" evidence="1">
    <location>
        <begin position="35"/>
        <end position="165"/>
    </location>
</feature>
<feature type="domain" description="ChlI/MoxR AAA lid" evidence="2">
    <location>
        <begin position="228"/>
        <end position="300"/>
    </location>
</feature>
<proteinExistence type="predicted"/>
<reference evidence="3 4" key="1">
    <citation type="submission" date="2018-08" db="EMBL/GenBank/DDBJ databases">
        <title>A genome reference for cultivated species of the human gut microbiota.</title>
        <authorList>
            <person name="Zou Y."/>
            <person name="Xue W."/>
            <person name="Luo G."/>
        </authorList>
    </citation>
    <scope>NUCLEOTIDE SEQUENCE [LARGE SCALE GENOMIC DNA]</scope>
    <source>
        <strain evidence="3 4">AM27-32LB</strain>
    </source>
</reference>
<dbReference type="InterPro" id="IPR050764">
    <property type="entry name" value="CbbQ/NirQ/NorQ/GpvN"/>
</dbReference>
<evidence type="ECO:0000313" key="3">
    <source>
        <dbReference type="EMBL" id="RHE72282.1"/>
    </source>
</evidence>